<evidence type="ECO:0000256" key="1">
    <source>
        <dbReference type="SAM" id="MobiDB-lite"/>
    </source>
</evidence>
<organism evidence="2 3">
    <name type="scientific">Solanum pinnatisectum</name>
    <name type="common">tansyleaf nightshade</name>
    <dbReference type="NCBI Taxonomy" id="50273"/>
    <lineage>
        <taxon>Eukaryota</taxon>
        <taxon>Viridiplantae</taxon>
        <taxon>Streptophyta</taxon>
        <taxon>Embryophyta</taxon>
        <taxon>Tracheophyta</taxon>
        <taxon>Spermatophyta</taxon>
        <taxon>Magnoliopsida</taxon>
        <taxon>eudicotyledons</taxon>
        <taxon>Gunneridae</taxon>
        <taxon>Pentapetalae</taxon>
        <taxon>asterids</taxon>
        <taxon>lamiids</taxon>
        <taxon>Solanales</taxon>
        <taxon>Solanaceae</taxon>
        <taxon>Solanoideae</taxon>
        <taxon>Solaneae</taxon>
        <taxon>Solanum</taxon>
    </lineage>
</organism>
<keyword evidence="3" id="KW-1185">Reference proteome</keyword>
<gene>
    <name evidence="2" type="ORF">R3W88_001615</name>
</gene>
<sequence length="284" mass="31439">MVIPLTANVASSISKPPPGGKFELEQSNVRINLPLVDILQGISKYAKYVKDIVASKRRLTEYETIALTEKCRSMIQNRLPKKLNNSDSFTVQITIRQSVHARELCDLGASINLMPLSLYLKLGLGSPKITTVVLQLADRSIARSEGVVENVLVQVGSLIFPVDFVVLDFEPDSEVPFILGRLFLDTVRALIYVAAGQLTMRAHDKVEVFNVYHALKLPSIYEELFAITVVDQIVESQVVVSEDPLERVLMGYEVDGDTEAQEIENMSESGTCGDSQAKSRVIRS</sequence>
<accession>A0AAV9MIT6</accession>
<dbReference type="AlphaFoldDB" id="A0AAV9MIT6"/>
<dbReference type="CDD" id="cd00303">
    <property type="entry name" value="retropepsin_like"/>
    <property type="match status" value="1"/>
</dbReference>
<reference evidence="2 3" key="1">
    <citation type="submission" date="2023-10" db="EMBL/GenBank/DDBJ databases">
        <title>Genome-Wide Identification Analysis in wild type Solanum Pinnatisectum Reveals Some Genes Defensing Phytophthora Infestans.</title>
        <authorList>
            <person name="Sun C."/>
        </authorList>
    </citation>
    <scope>NUCLEOTIDE SEQUENCE [LARGE SCALE GENOMIC DNA]</scope>
    <source>
        <strain evidence="2">LQN</strain>
        <tissue evidence="2">Leaf</tissue>
    </source>
</reference>
<comment type="caution">
    <text evidence="2">The sequence shown here is derived from an EMBL/GenBank/DDBJ whole genome shotgun (WGS) entry which is preliminary data.</text>
</comment>
<name>A0AAV9MIT6_9SOLN</name>
<evidence type="ECO:0000313" key="3">
    <source>
        <dbReference type="Proteomes" id="UP001311915"/>
    </source>
</evidence>
<dbReference type="EMBL" id="JAWPEI010000001">
    <property type="protein sequence ID" value="KAK4737918.1"/>
    <property type="molecule type" value="Genomic_DNA"/>
</dbReference>
<dbReference type="Gene3D" id="2.40.70.10">
    <property type="entry name" value="Acid Proteases"/>
    <property type="match status" value="1"/>
</dbReference>
<proteinExistence type="predicted"/>
<dbReference type="PANTHER" id="PTHR33067">
    <property type="entry name" value="RNA-DIRECTED DNA POLYMERASE-RELATED"/>
    <property type="match status" value="1"/>
</dbReference>
<dbReference type="InterPro" id="IPR021109">
    <property type="entry name" value="Peptidase_aspartic_dom_sf"/>
</dbReference>
<evidence type="ECO:0008006" key="4">
    <source>
        <dbReference type="Google" id="ProtNLM"/>
    </source>
</evidence>
<dbReference type="Proteomes" id="UP001311915">
    <property type="component" value="Unassembled WGS sequence"/>
</dbReference>
<evidence type="ECO:0000313" key="2">
    <source>
        <dbReference type="EMBL" id="KAK4737918.1"/>
    </source>
</evidence>
<feature type="region of interest" description="Disordered" evidence="1">
    <location>
        <begin position="264"/>
        <end position="284"/>
    </location>
</feature>
<feature type="compositionally biased region" description="Polar residues" evidence="1">
    <location>
        <begin position="264"/>
        <end position="278"/>
    </location>
</feature>
<dbReference type="PANTHER" id="PTHR33067:SF39">
    <property type="entry name" value="TRANSCRIPTION FACTOR INTERACTOR AND REGULATOR CCHC(ZN) FAMILY"/>
    <property type="match status" value="1"/>
</dbReference>
<protein>
    <recommendedName>
        <fullName evidence="4">Aspartic peptidase DDI1-type domain-containing protein</fullName>
    </recommendedName>
</protein>